<dbReference type="Proteomes" id="UP000267077">
    <property type="component" value="Unassembled WGS sequence"/>
</dbReference>
<dbReference type="SUPFAM" id="SSF74653">
    <property type="entry name" value="TolA/TonB C-terminal domain"/>
    <property type="match status" value="1"/>
</dbReference>
<feature type="chain" id="PRO_5018746496" evidence="1">
    <location>
        <begin position="20"/>
        <end position="283"/>
    </location>
</feature>
<sequence>MTRMIAGLMLMGLTFAVLAASPAEVRRRAEASMVVTGWIEVMPDGSVHSYTIDHPEKLPPAVVSLIQNNVPAWKFKVDGNPQVIERAQMNLRIVARRVDDTHDTVAIASTNFDRPFVPGQSPASKDRVAPKYPQEAINARVTGTVFLLVRVGRDGTVMNAGVEQVNLGEYGNDRDMEHYSAVLANSAIAAAKQWTFTIPTSGPTANDPFWYVRVPVNYNLQQYGSPPAKDLYGKWDVYIPGPREVIPWLQPDIRQPAQSSDAIPAGSISQADENLHLQTQPSG</sequence>
<evidence type="ECO:0000313" key="3">
    <source>
        <dbReference type="Proteomes" id="UP000267077"/>
    </source>
</evidence>
<proteinExistence type="predicted"/>
<keyword evidence="1" id="KW-0732">Signal</keyword>
<feature type="signal peptide" evidence="1">
    <location>
        <begin position="1"/>
        <end position="19"/>
    </location>
</feature>
<organism evidence="2 3">
    <name type="scientific">Dyella dinghuensis</name>
    <dbReference type="NCBI Taxonomy" id="1920169"/>
    <lineage>
        <taxon>Bacteria</taxon>
        <taxon>Pseudomonadati</taxon>
        <taxon>Pseudomonadota</taxon>
        <taxon>Gammaproteobacteria</taxon>
        <taxon>Lysobacterales</taxon>
        <taxon>Rhodanobacteraceae</taxon>
        <taxon>Dyella</taxon>
    </lineage>
</organism>
<reference evidence="2 3" key="1">
    <citation type="submission" date="2018-12" db="EMBL/GenBank/DDBJ databases">
        <title>Dyella dinghuensis sp. nov. DHOA06 and Dyella choica sp. nov. 4M-K27, isolated from forest soil.</title>
        <authorList>
            <person name="Qiu L.-H."/>
            <person name="Gao Z.-H."/>
        </authorList>
    </citation>
    <scope>NUCLEOTIDE SEQUENCE [LARGE SCALE GENOMIC DNA]</scope>
    <source>
        <strain evidence="2 3">DHOA06</strain>
    </source>
</reference>
<comment type="caution">
    <text evidence="2">The sequence shown here is derived from an EMBL/GenBank/DDBJ whole genome shotgun (WGS) entry which is preliminary data.</text>
</comment>
<name>A0A3S0S484_9GAMM</name>
<dbReference type="AlphaFoldDB" id="A0A3S0S484"/>
<dbReference type="Gene3D" id="3.30.1150.10">
    <property type="match status" value="1"/>
</dbReference>
<evidence type="ECO:0000313" key="2">
    <source>
        <dbReference type="EMBL" id="RUL64473.1"/>
    </source>
</evidence>
<dbReference type="RefSeq" id="WP_126673753.1">
    <property type="nucleotide sequence ID" value="NZ_RYZR01000005.1"/>
</dbReference>
<accession>A0A3S0S484</accession>
<dbReference type="OrthoDB" id="5982524at2"/>
<gene>
    <name evidence="2" type="ORF">EKH79_10615</name>
</gene>
<evidence type="ECO:0000256" key="1">
    <source>
        <dbReference type="SAM" id="SignalP"/>
    </source>
</evidence>
<keyword evidence="3" id="KW-1185">Reference proteome</keyword>
<protein>
    <submittedName>
        <fullName evidence="2">Energy transducer TonB</fullName>
    </submittedName>
</protein>
<dbReference type="EMBL" id="RYZR01000005">
    <property type="protein sequence ID" value="RUL64473.1"/>
    <property type="molecule type" value="Genomic_DNA"/>
</dbReference>